<evidence type="ECO:0000259" key="1">
    <source>
        <dbReference type="Pfam" id="PF12762"/>
    </source>
</evidence>
<evidence type="ECO:0000313" key="3">
    <source>
        <dbReference type="Proteomes" id="UP000663637"/>
    </source>
</evidence>
<proteinExistence type="predicted"/>
<feature type="domain" description="ISXO2-like transposase" evidence="1">
    <location>
        <begin position="7"/>
        <end position="65"/>
    </location>
</feature>
<organism evidence="2 3">
    <name type="scientific">Tsuneonella flava</name>
    <dbReference type="NCBI Taxonomy" id="2055955"/>
    <lineage>
        <taxon>Bacteria</taxon>
        <taxon>Pseudomonadati</taxon>
        <taxon>Pseudomonadota</taxon>
        <taxon>Alphaproteobacteria</taxon>
        <taxon>Sphingomonadales</taxon>
        <taxon>Erythrobacteraceae</taxon>
        <taxon>Tsuneonella</taxon>
    </lineage>
</organism>
<evidence type="ECO:0000313" key="2">
    <source>
        <dbReference type="EMBL" id="QSB43432.1"/>
    </source>
</evidence>
<protein>
    <submittedName>
        <fullName evidence="2">Transposase</fullName>
    </submittedName>
</protein>
<gene>
    <name evidence="2" type="ORF">IDJ81_08455</name>
</gene>
<dbReference type="RefSeq" id="WP_205440823.1">
    <property type="nucleotide sequence ID" value="NZ_CP061510.1"/>
</dbReference>
<sequence>MAGEGKEVEIDETLIGGVARTGKQGRNLSNKTVVLGMVERGGDVVTTVVPDVKRATLVPAIKAHEPPRDCRRP</sequence>
<reference evidence="2 3" key="1">
    <citation type="submission" date="2020-09" db="EMBL/GenBank/DDBJ databases">
        <title>Complete genome sequence of altererythrobacter flavus SS-21NJ, isolated from Dongying oil sludge in Shandong province.</title>
        <authorList>
            <person name="Sun S."/>
            <person name="Zhang Z."/>
        </authorList>
    </citation>
    <scope>NUCLEOTIDE SEQUENCE [LARGE SCALE GENOMIC DNA]</scope>
    <source>
        <strain evidence="2 3">SS-21NJ</strain>
    </source>
</reference>
<name>A0ABX7K872_9SPHN</name>
<dbReference type="Pfam" id="PF12762">
    <property type="entry name" value="DDE_Tnp_IS1595"/>
    <property type="match status" value="1"/>
</dbReference>
<accession>A0ABX7K872</accession>
<dbReference type="EMBL" id="CP061510">
    <property type="protein sequence ID" value="QSB43432.1"/>
    <property type="molecule type" value="Genomic_DNA"/>
</dbReference>
<dbReference type="Proteomes" id="UP000663637">
    <property type="component" value="Chromosome"/>
</dbReference>
<keyword evidence="3" id="KW-1185">Reference proteome</keyword>
<dbReference type="InterPro" id="IPR024445">
    <property type="entry name" value="Tnp_ISXO2-like"/>
</dbReference>